<gene>
    <name evidence="1" type="ORF">TrLO_g12369</name>
</gene>
<comment type="caution">
    <text evidence="1">The sequence shown here is derived from an EMBL/GenBank/DDBJ whole genome shotgun (WGS) entry which is preliminary data.</text>
</comment>
<protein>
    <submittedName>
        <fullName evidence="1">Uncharacterized protein</fullName>
    </submittedName>
</protein>
<proteinExistence type="predicted"/>
<name>A0A9W7FBK7_9STRA</name>
<dbReference type="OrthoDB" id="40893at2759"/>
<evidence type="ECO:0000313" key="1">
    <source>
        <dbReference type="EMBL" id="GMI09151.1"/>
    </source>
</evidence>
<dbReference type="Proteomes" id="UP001165122">
    <property type="component" value="Unassembled WGS sequence"/>
</dbReference>
<accession>A0A9W7FBK7</accession>
<keyword evidence="2" id="KW-1185">Reference proteome</keyword>
<dbReference type="AlphaFoldDB" id="A0A9W7FBK7"/>
<sequence>MAQREVILSIEMSKARDSLLVLGSAWATLISGVSVAKLQRIVAEAEYIMERENQRFVPPKQAPFYKNYSSEQIEKVSDIGGVSMYVPGFLPWSR</sequence>
<reference evidence="2" key="1">
    <citation type="journal article" date="2023" name="Commun. Biol.">
        <title>Genome analysis of Parmales, the sister group of diatoms, reveals the evolutionary specialization of diatoms from phago-mixotrophs to photoautotrophs.</title>
        <authorList>
            <person name="Ban H."/>
            <person name="Sato S."/>
            <person name="Yoshikawa S."/>
            <person name="Yamada K."/>
            <person name="Nakamura Y."/>
            <person name="Ichinomiya M."/>
            <person name="Sato N."/>
            <person name="Blanc-Mathieu R."/>
            <person name="Endo H."/>
            <person name="Kuwata A."/>
            <person name="Ogata H."/>
        </authorList>
    </citation>
    <scope>NUCLEOTIDE SEQUENCE [LARGE SCALE GENOMIC DNA]</scope>
    <source>
        <strain evidence="2">NIES 3700</strain>
    </source>
</reference>
<organism evidence="1 2">
    <name type="scientific">Triparma laevis f. longispina</name>
    <dbReference type="NCBI Taxonomy" id="1714387"/>
    <lineage>
        <taxon>Eukaryota</taxon>
        <taxon>Sar</taxon>
        <taxon>Stramenopiles</taxon>
        <taxon>Ochrophyta</taxon>
        <taxon>Bolidophyceae</taxon>
        <taxon>Parmales</taxon>
        <taxon>Triparmaceae</taxon>
        <taxon>Triparma</taxon>
    </lineage>
</organism>
<evidence type="ECO:0000313" key="2">
    <source>
        <dbReference type="Proteomes" id="UP001165122"/>
    </source>
</evidence>
<dbReference type="EMBL" id="BRXW01000134">
    <property type="protein sequence ID" value="GMI09151.1"/>
    <property type="molecule type" value="Genomic_DNA"/>
</dbReference>